<evidence type="ECO:0000313" key="3">
    <source>
        <dbReference type="EMBL" id="KKM60249.1"/>
    </source>
</evidence>
<dbReference type="Pfam" id="PF13392">
    <property type="entry name" value="HNH_3"/>
    <property type="match status" value="1"/>
</dbReference>
<comment type="caution">
    <text evidence="3">The sequence shown here is derived from an EMBL/GenBank/DDBJ whole genome shotgun (WGS) entry which is preliminary data.</text>
</comment>
<name>A0A0F9IS71_9ZZZZ</name>
<sequence>MAVAGEIRGGKELGYPYPHRRLLRACADCGRERWVRQSKGIPRHALCRSCSIKLRHIRAKGPDANHYKGGRHKTTAGYIRLLILPGDFFHPMATKHNYVFEHRLVVAKQVGRCLLPWEVVHHRNGIKDDNRLENLQLLAHGRHHVADSLMKGYVGRLEKRVTELEARVVLLEAELAVQSAEAARFTD</sequence>
<reference evidence="3" key="1">
    <citation type="journal article" date="2015" name="Nature">
        <title>Complex archaea that bridge the gap between prokaryotes and eukaryotes.</title>
        <authorList>
            <person name="Spang A."/>
            <person name="Saw J.H."/>
            <person name="Jorgensen S.L."/>
            <person name="Zaremba-Niedzwiedzka K."/>
            <person name="Martijn J."/>
            <person name="Lind A.E."/>
            <person name="van Eijk R."/>
            <person name="Schleper C."/>
            <person name="Guy L."/>
            <person name="Ettema T.J."/>
        </authorList>
    </citation>
    <scope>NUCLEOTIDE SEQUENCE</scope>
</reference>
<keyword evidence="1" id="KW-0175">Coiled coil</keyword>
<dbReference type="EMBL" id="LAZR01011715">
    <property type="protein sequence ID" value="KKM60249.1"/>
    <property type="molecule type" value="Genomic_DNA"/>
</dbReference>
<dbReference type="AlphaFoldDB" id="A0A0F9IS71"/>
<evidence type="ECO:0000259" key="2">
    <source>
        <dbReference type="Pfam" id="PF13392"/>
    </source>
</evidence>
<evidence type="ECO:0000256" key="1">
    <source>
        <dbReference type="SAM" id="Coils"/>
    </source>
</evidence>
<gene>
    <name evidence="3" type="ORF">LCGC14_1543760</name>
</gene>
<organism evidence="3">
    <name type="scientific">marine sediment metagenome</name>
    <dbReference type="NCBI Taxonomy" id="412755"/>
    <lineage>
        <taxon>unclassified sequences</taxon>
        <taxon>metagenomes</taxon>
        <taxon>ecological metagenomes</taxon>
    </lineage>
</organism>
<protein>
    <recommendedName>
        <fullName evidence="2">HNH nuclease domain-containing protein</fullName>
    </recommendedName>
</protein>
<feature type="coiled-coil region" evidence="1">
    <location>
        <begin position="154"/>
        <end position="181"/>
    </location>
</feature>
<proteinExistence type="predicted"/>
<feature type="domain" description="HNH nuclease" evidence="2">
    <location>
        <begin position="102"/>
        <end position="143"/>
    </location>
</feature>
<accession>A0A0F9IS71</accession>
<dbReference type="SUPFAM" id="SSF54060">
    <property type="entry name" value="His-Me finger endonucleases"/>
    <property type="match status" value="1"/>
</dbReference>
<dbReference type="InterPro" id="IPR003615">
    <property type="entry name" value="HNH_nuc"/>
</dbReference>
<dbReference type="Gene3D" id="3.90.75.20">
    <property type="match status" value="1"/>
</dbReference>
<dbReference type="InterPro" id="IPR044925">
    <property type="entry name" value="His-Me_finger_sf"/>
</dbReference>